<feature type="transmembrane region" description="Helical" evidence="7">
    <location>
        <begin position="57"/>
        <end position="76"/>
    </location>
</feature>
<gene>
    <name evidence="8" type="ORF">DRJ04_03705</name>
</gene>
<dbReference type="AlphaFoldDB" id="A0A662DHZ2"/>
<keyword evidence="4 7" id="KW-0812">Transmembrane</keyword>
<reference evidence="8 9" key="1">
    <citation type="submission" date="2018-06" db="EMBL/GenBank/DDBJ databases">
        <title>Extensive metabolic versatility and redundancy in microbially diverse, dynamic hydrothermal sediments.</title>
        <authorList>
            <person name="Dombrowski N."/>
            <person name="Teske A."/>
            <person name="Baker B.J."/>
        </authorList>
    </citation>
    <scope>NUCLEOTIDE SEQUENCE [LARGE SCALE GENOMIC DNA]</scope>
    <source>
        <strain evidence="8">B3_G15</strain>
    </source>
</reference>
<dbReference type="PANTHER" id="PTHR34584">
    <property type="entry name" value="NA(+)/H(+) ANTIPORTER SUBUNIT E1"/>
    <property type="match status" value="1"/>
</dbReference>
<accession>A0A662DHZ2</accession>
<dbReference type="EMBL" id="QMQA01000079">
    <property type="protein sequence ID" value="RLE13739.1"/>
    <property type="molecule type" value="Genomic_DNA"/>
</dbReference>
<evidence type="ECO:0000256" key="6">
    <source>
        <dbReference type="ARBA" id="ARBA00023136"/>
    </source>
</evidence>
<dbReference type="Pfam" id="PF01899">
    <property type="entry name" value="MNHE"/>
    <property type="match status" value="1"/>
</dbReference>
<feature type="transmembrane region" description="Helical" evidence="7">
    <location>
        <begin position="28"/>
        <end position="45"/>
    </location>
</feature>
<keyword evidence="5 7" id="KW-1133">Transmembrane helix</keyword>
<evidence type="ECO:0008006" key="10">
    <source>
        <dbReference type="Google" id="ProtNLM"/>
    </source>
</evidence>
<keyword evidence="3" id="KW-1003">Cell membrane</keyword>
<comment type="subcellular location">
    <subcellularLocation>
        <location evidence="1">Cell membrane</location>
        <topology evidence="1">Multi-pass membrane protein</topology>
    </subcellularLocation>
</comment>
<evidence type="ECO:0000256" key="5">
    <source>
        <dbReference type="ARBA" id="ARBA00022989"/>
    </source>
</evidence>
<comment type="similarity">
    <text evidence="2">Belongs to the CPA3 antiporters (TC 2.A.63) subunit E family.</text>
</comment>
<organism evidence="8 9">
    <name type="scientific">Aerophobetes bacterium</name>
    <dbReference type="NCBI Taxonomy" id="2030807"/>
    <lineage>
        <taxon>Bacteria</taxon>
        <taxon>Candidatus Aerophobota</taxon>
    </lineage>
</organism>
<evidence type="ECO:0000256" key="3">
    <source>
        <dbReference type="ARBA" id="ARBA00022475"/>
    </source>
</evidence>
<dbReference type="InterPro" id="IPR002758">
    <property type="entry name" value="Cation_antiport_E"/>
</dbReference>
<dbReference type="GO" id="GO:0008324">
    <property type="term" value="F:monoatomic cation transmembrane transporter activity"/>
    <property type="evidence" value="ECO:0007669"/>
    <property type="project" value="InterPro"/>
</dbReference>
<dbReference type="GO" id="GO:0005886">
    <property type="term" value="C:plasma membrane"/>
    <property type="evidence" value="ECO:0007669"/>
    <property type="project" value="UniProtKB-SubCell"/>
</dbReference>
<evidence type="ECO:0000256" key="1">
    <source>
        <dbReference type="ARBA" id="ARBA00004651"/>
    </source>
</evidence>
<feature type="transmembrane region" description="Helical" evidence="7">
    <location>
        <begin position="5"/>
        <end position="22"/>
    </location>
</feature>
<dbReference type="Proteomes" id="UP000280417">
    <property type="component" value="Unassembled WGS sequence"/>
</dbReference>
<proteinExistence type="inferred from homology"/>
<protein>
    <recommendedName>
        <fullName evidence="10">Na+/H+ antiporter subunit E</fullName>
    </recommendedName>
</protein>
<evidence type="ECO:0000256" key="2">
    <source>
        <dbReference type="ARBA" id="ARBA00006228"/>
    </source>
</evidence>
<dbReference type="PIRSF" id="PIRSF019239">
    <property type="entry name" value="MrpE"/>
    <property type="match status" value="1"/>
</dbReference>
<dbReference type="PANTHER" id="PTHR34584:SF1">
    <property type="entry name" value="NA(+)_H(+) ANTIPORTER SUBUNIT E1"/>
    <property type="match status" value="1"/>
</dbReference>
<comment type="caution">
    <text evidence="8">The sequence shown here is derived from an EMBL/GenBank/DDBJ whole genome shotgun (WGS) entry which is preliminary data.</text>
</comment>
<sequence>MKKIVLFIVGFVIWLILTWTLYLPSVLIGIAVSLFISFWFADLFIQHPENFFQIKRLLYLLLYIPIFIFYCILANLDVAYRVLHPRLPIRPGIVKVKTNLSTLTGRVALANSITLTPGTLTVELTDDGYLYVHWINVKAVDIEEATRRILKRFEPILKEVFG</sequence>
<evidence type="ECO:0000256" key="7">
    <source>
        <dbReference type="SAM" id="Phobius"/>
    </source>
</evidence>
<keyword evidence="6 7" id="KW-0472">Membrane</keyword>
<evidence type="ECO:0000313" key="8">
    <source>
        <dbReference type="EMBL" id="RLE13739.1"/>
    </source>
</evidence>
<name>A0A662DHZ2_UNCAE</name>
<evidence type="ECO:0000313" key="9">
    <source>
        <dbReference type="Proteomes" id="UP000280417"/>
    </source>
</evidence>
<evidence type="ECO:0000256" key="4">
    <source>
        <dbReference type="ARBA" id="ARBA00022692"/>
    </source>
</evidence>